<evidence type="ECO:0000256" key="1">
    <source>
        <dbReference type="ARBA" id="ARBA00004571"/>
    </source>
</evidence>
<dbReference type="Pfam" id="PF00593">
    <property type="entry name" value="TonB_dep_Rec_b-barrel"/>
    <property type="match status" value="1"/>
</dbReference>
<gene>
    <name evidence="11" type="ORF">METZ01_LOCUS22804</name>
</gene>
<dbReference type="AlphaFoldDB" id="A0A381PSR0"/>
<organism evidence="11">
    <name type="scientific">marine metagenome</name>
    <dbReference type="NCBI Taxonomy" id="408172"/>
    <lineage>
        <taxon>unclassified sequences</taxon>
        <taxon>metagenomes</taxon>
        <taxon>ecological metagenomes</taxon>
    </lineage>
</organism>
<dbReference type="GO" id="GO:0015344">
    <property type="term" value="F:siderophore uptake transmembrane transporter activity"/>
    <property type="evidence" value="ECO:0007669"/>
    <property type="project" value="TreeGrafter"/>
</dbReference>
<keyword evidence="3" id="KW-0812">Transmembrane</keyword>
<protein>
    <recommendedName>
        <fullName evidence="12">TonB-dependent receptor plug domain-containing protein</fullName>
    </recommendedName>
</protein>
<keyword evidence="4" id="KW-0732">Signal</keyword>
<sequence>MPAMWYAHLKFSHWLPTAVIVLLPGLMAGGAQAQTATVTIRAESATGPVAGVRILASDVIGLTNADGVALLTLGLGQHVIEADRIGFSPSRVELFLAEARDTTVTVLLEVVAIETDGIVVTSGRTERRIEDEPLRIEAVSREEVEEKLLMTPGDIAMLLNETAGLRVQPTAPSLGGASVRIQGLRGRYTQILTDGMPLYGGQAGALGPLQVPPMDLARVEVIKGAASALYGPTALGGVVNLISRRPDPAREFILNHSTLDGTDAVGWLADELNDRWGYTLLAGAHRQDHADVNSDGWADVPTFRRISVRPRFFWDDGRGGAAILTVGGMLEDRSGGTLPGSLTPAGTVHVESLDTRRVDAGFSGRKVFSGLRIMSARASGSLQRHDHFFGDARENDEHRTGFAEVALSGQDGRHLWVVGLAFQADVYEHTDLPTFSFDYIVPAVFAQDELEVADWMTLAASLRYDRHSEFGGYLSPRISILARASEWVARISAGTGFFAPTPFTEEVEAVGLRRLTEPEGWLEERARSAMIDIGRSFGPVELNVSAFASTIDDPLQTVRNGDGTLTIRNASEGSVDTWGTEIFAALRQGPWRLIGSHAFLRSTEPDPQAEGRREVPLTPRHSAGVVGAYEVEGRGRIGVEAYYMGKQELDDDPYRSRSQQHFILGLLIDWRFGPVRVFLNAENILDTRQTRYDPLLRPNRTPDGRWITDVWAPLEGRAFNGGIWISF</sequence>
<evidence type="ECO:0000259" key="9">
    <source>
        <dbReference type="Pfam" id="PF00593"/>
    </source>
</evidence>
<keyword evidence="6" id="KW-0472">Membrane</keyword>
<name>A0A381PSR0_9ZZZZ</name>
<keyword evidence="5" id="KW-0798">TonB box</keyword>
<dbReference type="InterPro" id="IPR037066">
    <property type="entry name" value="Plug_dom_sf"/>
</dbReference>
<dbReference type="Gene3D" id="2.170.130.10">
    <property type="entry name" value="TonB-dependent receptor, plug domain"/>
    <property type="match status" value="1"/>
</dbReference>
<dbReference type="PANTHER" id="PTHR30069:SF29">
    <property type="entry name" value="HEMOGLOBIN AND HEMOGLOBIN-HAPTOGLOBIN-BINDING PROTEIN 1-RELATED"/>
    <property type="match status" value="1"/>
</dbReference>
<evidence type="ECO:0000256" key="3">
    <source>
        <dbReference type="ARBA" id="ARBA00022692"/>
    </source>
</evidence>
<dbReference type="InterPro" id="IPR036942">
    <property type="entry name" value="Beta-barrel_TonB_sf"/>
</dbReference>
<evidence type="ECO:0000256" key="6">
    <source>
        <dbReference type="ARBA" id="ARBA00023136"/>
    </source>
</evidence>
<keyword evidence="7" id="KW-0675">Receptor</keyword>
<evidence type="ECO:0008006" key="12">
    <source>
        <dbReference type="Google" id="ProtNLM"/>
    </source>
</evidence>
<keyword evidence="2" id="KW-0813">Transport</keyword>
<dbReference type="GO" id="GO:0044718">
    <property type="term" value="P:siderophore transmembrane transport"/>
    <property type="evidence" value="ECO:0007669"/>
    <property type="project" value="TreeGrafter"/>
</dbReference>
<evidence type="ECO:0000256" key="5">
    <source>
        <dbReference type="ARBA" id="ARBA00023077"/>
    </source>
</evidence>
<feature type="domain" description="TonB-dependent receptor-like beta-barrel" evidence="9">
    <location>
        <begin position="379"/>
        <end position="684"/>
    </location>
</feature>
<dbReference type="PROSITE" id="PS52016">
    <property type="entry name" value="TONB_DEPENDENT_REC_3"/>
    <property type="match status" value="1"/>
</dbReference>
<evidence type="ECO:0000256" key="4">
    <source>
        <dbReference type="ARBA" id="ARBA00022729"/>
    </source>
</evidence>
<dbReference type="PANTHER" id="PTHR30069">
    <property type="entry name" value="TONB-DEPENDENT OUTER MEMBRANE RECEPTOR"/>
    <property type="match status" value="1"/>
</dbReference>
<proteinExistence type="predicted"/>
<dbReference type="Gene3D" id="2.40.170.20">
    <property type="entry name" value="TonB-dependent receptor, beta-barrel domain"/>
    <property type="match status" value="1"/>
</dbReference>
<keyword evidence="8" id="KW-0998">Cell outer membrane</keyword>
<accession>A0A381PSR0</accession>
<evidence type="ECO:0000256" key="2">
    <source>
        <dbReference type="ARBA" id="ARBA00022448"/>
    </source>
</evidence>
<dbReference type="InterPro" id="IPR000531">
    <property type="entry name" value="Beta-barrel_TonB"/>
</dbReference>
<evidence type="ECO:0000256" key="8">
    <source>
        <dbReference type="ARBA" id="ARBA00023237"/>
    </source>
</evidence>
<evidence type="ECO:0000313" key="11">
    <source>
        <dbReference type="EMBL" id="SUZ69950.1"/>
    </source>
</evidence>
<dbReference type="EMBL" id="UINC01001076">
    <property type="protein sequence ID" value="SUZ69950.1"/>
    <property type="molecule type" value="Genomic_DNA"/>
</dbReference>
<comment type="subcellular location">
    <subcellularLocation>
        <location evidence="1">Cell outer membrane</location>
        <topology evidence="1">Multi-pass membrane protein</topology>
    </subcellularLocation>
</comment>
<evidence type="ECO:0000259" key="10">
    <source>
        <dbReference type="Pfam" id="PF07715"/>
    </source>
</evidence>
<dbReference type="SUPFAM" id="SSF56935">
    <property type="entry name" value="Porins"/>
    <property type="match status" value="1"/>
</dbReference>
<reference evidence="11" key="1">
    <citation type="submission" date="2018-05" db="EMBL/GenBank/DDBJ databases">
        <authorList>
            <person name="Lanie J.A."/>
            <person name="Ng W.-L."/>
            <person name="Kazmierczak K.M."/>
            <person name="Andrzejewski T.M."/>
            <person name="Davidsen T.M."/>
            <person name="Wayne K.J."/>
            <person name="Tettelin H."/>
            <person name="Glass J.I."/>
            <person name="Rusch D."/>
            <person name="Podicherti R."/>
            <person name="Tsui H.-C.T."/>
            <person name="Winkler M.E."/>
        </authorList>
    </citation>
    <scope>NUCLEOTIDE SEQUENCE</scope>
</reference>
<dbReference type="InterPro" id="IPR039426">
    <property type="entry name" value="TonB-dep_rcpt-like"/>
</dbReference>
<dbReference type="GO" id="GO:0009279">
    <property type="term" value="C:cell outer membrane"/>
    <property type="evidence" value="ECO:0007669"/>
    <property type="project" value="UniProtKB-SubCell"/>
</dbReference>
<dbReference type="Pfam" id="PF07715">
    <property type="entry name" value="Plug"/>
    <property type="match status" value="1"/>
</dbReference>
<feature type="domain" description="TonB-dependent receptor plug" evidence="10">
    <location>
        <begin position="130"/>
        <end position="238"/>
    </location>
</feature>
<evidence type="ECO:0000256" key="7">
    <source>
        <dbReference type="ARBA" id="ARBA00023170"/>
    </source>
</evidence>
<dbReference type="InterPro" id="IPR012910">
    <property type="entry name" value="Plug_dom"/>
</dbReference>